<dbReference type="InterPro" id="IPR036938">
    <property type="entry name" value="PAP2/HPO_sf"/>
</dbReference>
<evidence type="ECO:0000313" key="4">
    <source>
        <dbReference type="Proteomes" id="UP000664578"/>
    </source>
</evidence>
<sequence>MRKWRMKYRFILLLLLALMGMFIGVVMTINGPVHGIDAFFLTIATNIHNHELVIQILEVTSFFASKPMIIILSLLLVGVLGFNKRDTVGAVTVLAFVLSGYLLNNAVKAWIERLRPTLGVEGYSFPSGHAMLGLMLYGFLLFFIIFYVKNETVRKASIIVFSLLILFIGVSRFLLAEHYMTDVLGGYLLGGFWLTVGLLFYTLVKAYLTPTAPMNSKQYMG</sequence>
<dbReference type="SUPFAM" id="SSF48317">
    <property type="entry name" value="Acid phosphatase/Vanadium-dependent haloperoxidase"/>
    <property type="match status" value="1"/>
</dbReference>
<dbReference type="PANTHER" id="PTHR14969:SF13">
    <property type="entry name" value="AT30094P"/>
    <property type="match status" value="1"/>
</dbReference>
<keyword evidence="1" id="KW-0812">Transmembrane</keyword>
<evidence type="ECO:0000256" key="1">
    <source>
        <dbReference type="SAM" id="Phobius"/>
    </source>
</evidence>
<dbReference type="EMBL" id="JAEMWV010000011">
    <property type="protein sequence ID" value="MBN8253579.1"/>
    <property type="molecule type" value="Genomic_DNA"/>
</dbReference>
<feature type="transmembrane region" description="Helical" evidence="1">
    <location>
        <begin position="127"/>
        <end position="148"/>
    </location>
</feature>
<feature type="transmembrane region" description="Helical" evidence="1">
    <location>
        <begin position="87"/>
        <end position="107"/>
    </location>
</feature>
<comment type="caution">
    <text evidence="3">The sequence shown here is derived from an EMBL/GenBank/DDBJ whole genome shotgun (WGS) entry which is preliminary data.</text>
</comment>
<organism evidence="3 4">
    <name type="scientific">Priestia flexa</name>
    <dbReference type="NCBI Taxonomy" id="86664"/>
    <lineage>
        <taxon>Bacteria</taxon>
        <taxon>Bacillati</taxon>
        <taxon>Bacillota</taxon>
        <taxon>Bacilli</taxon>
        <taxon>Bacillales</taxon>
        <taxon>Bacillaceae</taxon>
        <taxon>Priestia</taxon>
    </lineage>
</organism>
<reference evidence="3" key="1">
    <citation type="submission" date="2020-12" db="EMBL/GenBank/DDBJ databases">
        <title>PHA producing bacteria isolated from mangrove.</title>
        <authorList>
            <person name="Zheng W."/>
            <person name="Yu S."/>
            <person name="Huang Y."/>
        </authorList>
    </citation>
    <scope>NUCLEOTIDE SEQUENCE</scope>
    <source>
        <strain evidence="3">GN22-4</strain>
    </source>
</reference>
<feature type="transmembrane region" description="Helical" evidence="1">
    <location>
        <begin position="155"/>
        <end position="175"/>
    </location>
</feature>
<keyword evidence="1" id="KW-1133">Transmembrane helix</keyword>
<dbReference type="Gene3D" id="1.20.144.10">
    <property type="entry name" value="Phosphatidic acid phosphatase type 2/haloperoxidase"/>
    <property type="match status" value="1"/>
</dbReference>
<dbReference type="Proteomes" id="UP000664578">
    <property type="component" value="Unassembled WGS sequence"/>
</dbReference>
<accession>A0A8I1SPJ2</accession>
<name>A0A8I1SPJ2_9BACI</name>
<dbReference type="AlphaFoldDB" id="A0A8I1SPJ2"/>
<evidence type="ECO:0000259" key="2">
    <source>
        <dbReference type="SMART" id="SM00014"/>
    </source>
</evidence>
<dbReference type="InterPro" id="IPR000326">
    <property type="entry name" value="PAP2/HPO"/>
</dbReference>
<dbReference type="PANTHER" id="PTHR14969">
    <property type="entry name" value="SPHINGOSINE-1-PHOSPHATE PHOSPHOHYDROLASE"/>
    <property type="match status" value="1"/>
</dbReference>
<keyword evidence="1" id="KW-0472">Membrane</keyword>
<feature type="transmembrane region" description="Helical" evidence="1">
    <location>
        <begin position="187"/>
        <end position="208"/>
    </location>
</feature>
<dbReference type="Pfam" id="PF01569">
    <property type="entry name" value="PAP2"/>
    <property type="match status" value="1"/>
</dbReference>
<dbReference type="GeneID" id="93681055"/>
<gene>
    <name evidence="3" type="ORF">JF537_18675</name>
</gene>
<feature type="transmembrane region" description="Helical" evidence="1">
    <location>
        <begin position="52"/>
        <end position="80"/>
    </location>
</feature>
<proteinExistence type="predicted"/>
<evidence type="ECO:0000313" key="3">
    <source>
        <dbReference type="EMBL" id="MBN8253579.1"/>
    </source>
</evidence>
<feature type="domain" description="Phosphatidic acid phosphatase type 2/haloperoxidase" evidence="2">
    <location>
        <begin position="88"/>
        <end position="198"/>
    </location>
</feature>
<dbReference type="RefSeq" id="WP_119544143.1">
    <property type="nucleotide sequence ID" value="NZ_CM125968.1"/>
</dbReference>
<dbReference type="CDD" id="cd03392">
    <property type="entry name" value="PAP2_like_2"/>
    <property type="match status" value="1"/>
</dbReference>
<protein>
    <submittedName>
        <fullName evidence="3">Phosphatase PAP2 family protein</fullName>
    </submittedName>
</protein>
<dbReference type="SMART" id="SM00014">
    <property type="entry name" value="acidPPc"/>
    <property type="match status" value="1"/>
</dbReference>